<proteinExistence type="predicted"/>
<dbReference type="InterPro" id="IPR013201">
    <property type="entry name" value="Prot_inhib_I29"/>
</dbReference>
<accession>A0A183E743</accession>
<name>A0A183E743_9BILA</name>
<evidence type="ECO:0000313" key="3">
    <source>
        <dbReference type="EMBL" id="VDN28546.1"/>
    </source>
</evidence>
<dbReference type="Gene3D" id="3.90.70.10">
    <property type="entry name" value="Cysteine proteinases"/>
    <property type="match status" value="1"/>
</dbReference>
<dbReference type="OrthoDB" id="5855924at2759"/>
<dbReference type="WBParaSite" id="GPUH_0001680601-mRNA-1">
    <property type="protein sequence ID" value="GPUH_0001680601-mRNA-1"/>
    <property type="gene ID" value="GPUH_0001680601"/>
</dbReference>
<keyword evidence="1" id="KW-0732">Signal</keyword>
<reference evidence="5" key="1">
    <citation type="submission" date="2016-06" db="UniProtKB">
        <authorList>
            <consortium name="WormBaseParasite"/>
        </authorList>
    </citation>
    <scope>IDENTIFICATION</scope>
</reference>
<feature type="domain" description="Cathepsin propeptide inhibitor" evidence="2">
    <location>
        <begin position="33"/>
        <end position="90"/>
    </location>
</feature>
<dbReference type="SMART" id="SM00848">
    <property type="entry name" value="Inhibitor_I29"/>
    <property type="match status" value="1"/>
</dbReference>
<protein>
    <submittedName>
        <fullName evidence="5">Inhibitor_I29 domain-containing protein</fullName>
    </submittedName>
</protein>
<dbReference type="Pfam" id="PF08246">
    <property type="entry name" value="Inhibitor_I29"/>
    <property type="match status" value="1"/>
</dbReference>
<feature type="chain" id="PRO_5043139035" evidence="1">
    <location>
        <begin position="21"/>
        <end position="178"/>
    </location>
</feature>
<organism evidence="5">
    <name type="scientific">Gongylonema pulchrum</name>
    <dbReference type="NCBI Taxonomy" id="637853"/>
    <lineage>
        <taxon>Eukaryota</taxon>
        <taxon>Metazoa</taxon>
        <taxon>Ecdysozoa</taxon>
        <taxon>Nematoda</taxon>
        <taxon>Chromadorea</taxon>
        <taxon>Rhabditida</taxon>
        <taxon>Spirurina</taxon>
        <taxon>Spiruromorpha</taxon>
        <taxon>Spiruroidea</taxon>
        <taxon>Gongylonematidae</taxon>
        <taxon>Gongylonema</taxon>
    </lineage>
</organism>
<dbReference type="SUPFAM" id="SSF54001">
    <property type="entry name" value="Cysteine proteinases"/>
    <property type="match status" value="1"/>
</dbReference>
<reference evidence="3 4" key="2">
    <citation type="submission" date="2018-11" db="EMBL/GenBank/DDBJ databases">
        <authorList>
            <consortium name="Pathogen Informatics"/>
        </authorList>
    </citation>
    <scope>NUCLEOTIDE SEQUENCE [LARGE SCALE GENOMIC DNA]</scope>
</reference>
<dbReference type="AlphaFoldDB" id="A0A183E743"/>
<keyword evidence="4" id="KW-1185">Reference proteome</keyword>
<gene>
    <name evidence="3" type="ORF">GPUH_LOCUS16784</name>
</gene>
<dbReference type="Proteomes" id="UP000271098">
    <property type="component" value="Unassembled WGS sequence"/>
</dbReference>
<sequence length="178" mass="20930">MAHVVIVLLVVCACFQYGCSQAGYSDLQIEKLYKKFLKKYPRDFRNDKTSYLERLKIFKENMHLIDASNNENTTAVFEVTRFADWTDEEFNAFSGPLVDSNRVYRNDEDGWIQVSWDGSNYPPHWDWRDYEGVTAIKTQCSFRIATVKLKLQIKSRRFTAYHLEMLLLITFDLDTILA</sequence>
<evidence type="ECO:0000256" key="1">
    <source>
        <dbReference type="SAM" id="SignalP"/>
    </source>
</evidence>
<evidence type="ECO:0000259" key="2">
    <source>
        <dbReference type="SMART" id="SM00848"/>
    </source>
</evidence>
<evidence type="ECO:0000313" key="4">
    <source>
        <dbReference type="Proteomes" id="UP000271098"/>
    </source>
</evidence>
<dbReference type="InterPro" id="IPR038765">
    <property type="entry name" value="Papain-like_cys_pep_sf"/>
</dbReference>
<evidence type="ECO:0000313" key="5">
    <source>
        <dbReference type="WBParaSite" id="GPUH_0001680601-mRNA-1"/>
    </source>
</evidence>
<feature type="signal peptide" evidence="1">
    <location>
        <begin position="1"/>
        <end position="20"/>
    </location>
</feature>
<dbReference type="EMBL" id="UYRT01084232">
    <property type="protein sequence ID" value="VDN28546.1"/>
    <property type="molecule type" value="Genomic_DNA"/>
</dbReference>